<organism evidence="2 3">
    <name type="scientific">Pseudohoeflea coraliihabitans</name>
    <dbReference type="NCBI Taxonomy" id="2860393"/>
    <lineage>
        <taxon>Bacteria</taxon>
        <taxon>Pseudomonadati</taxon>
        <taxon>Pseudomonadota</taxon>
        <taxon>Alphaproteobacteria</taxon>
        <taxon>Hyphomicrobiales</taxon>
        <taxon>Rhizobiaceae</taxon>
        <taxon>Pseudohoeflea</taxon>
    </lineage>
</organism>
<comment type="caution">
    <text evidence="2">The sequence shown here is derived from an EMBL/GenBank/DDBJ whole genome shotgun (WGS) entry which is preliminary data.</text>
</comment>
<gene>
    <name evidence="2" type="ORF">KY465_09155</name>
</gene>
<keyword evidence="1" id="KW-1133">Transmembrane helix</keyword>
<proteinExistence type="predicted"/>
<dbReference type="Proteomes" id="UP001430804">
    <property type="component" value="Unassembled WGS sequence"/>
</dbReference>
<dbReference type="EMBL" id="JAHWQX010000002">
    <property type="protein sequence ID" value="MBW3097446.1"/>
    <property type="molecule type" value="Genomic_DNA"/>
</dbReference>
<feature type="transmembrane region" description="Helical" evidence="1">
    <location>
        <begin position="40"/>
        <end position="62"/>
    </location>
</feature>
<sequence>MAVLRLLLTALALGLGSLIWLAVGDGSFSIAAAWLTSQLWGLVTLVDLYSGFIVLALIIWWFEPARGTALLWIIPLPILGNLWTLVWFIWRLPLIRERLSAR</sequence>
<accession>A0ABS6WNB3</accession>
<evidence type="ECO:0000256" key="1">
    <source>
        <dbReference type="SAM" id="Phobius"/>
    </source>
</evidence>
<protein>
    <recommendedName>
        <fullName evidence="4">DUF1475 domain-containing protein</fullName>
    </recommendedName>
</protein>
<evidence type="ECO:0008006" key="4">
    <source>
        <dbReference type="Google" id="ProtNLM"/>
    </source>
</evidence>
<evidence type="ECO:0000313" key="3">
    <source>
        <dbReference type="Proteomes" id="UP001430804"/>
    </source>
</evidence>
<keyword evidence="1" id="KW-0812">Transmembrane</keyword>
<keyword evidence="1" id="KW-0472">Membrane</keyword>
<name>A0ABS6WNB3_9HYPH</name>
<keyword evidence="3" id="KW-1185">Reference proteome</keyword>
<feature type="transmembrane region" description="Helical" evidence="1">
    <location>
        <begin position="69"/>
        <end position="90"/>
    </location>
</feature>
<dbReference type="RefSeq" id="WP_219201358.1">
    <property type="nucleotide sequence ID" value="NZ_JAHWQX010000002.1"/>
</dbReference>
<evidence type="ECO:0000313" key="2">
    <source>
        <dbReference type="EMBL" id="MBW3097446.1"/>
    </source>
</evidence>
<reference evidence="2" key="1">
    <citation type="submission" date="2021-07" db="EMBL/GenBank/DDBJ databases">
        <title>Pseudohoeflea marina sp. nov. a polyhydroxyalcanoate-producing bacterium.</title>
        <authorList>
            <person name="Zheng W."/>
            <person name="Yu S."/>
            <person name="Huang Y."/>
        </authorList>
    </citation>
    <scope>NUCLEOTIDE SEQUENCE</scope>
    <source>
        <strain evidence="2">DP4N28-3</strain>
    </source>
</reference>